<evidence type="ECO:0000313" key="2">
    <source>
        <dbReference type="Proteomes" id="UP000828048"/>
    </source>
</evidence>
<sequence length="668" mass="74794">MSDFSESEGGGSESSGSIISSEFVEERLDVNPPSDLPEFKRKGEAGEILGQALGEDVTVDIDDFFPRHFHYLRVNIFVTPDSILVPGFFLDIPGGEPRWIECRYERIYKFCRLCGRIGHTYPQCDLSREEARARVDAMLNNLCTRFGSVLHTDDSAPLYSNRIRAFARSNARRNMHMWAADDNVAEVATQTDVIGEQVDEQPLMMDFEQFLQDYEAAWDLGLQRPNADVVQVGNLVVVPTSPRGNNVFRPNDTGVDSGRDEVGESRMTDLVQAINRLDWVLEDSAPTAEVMDQCWLEWESTVSRYGFNAGSWSSIIEGEGLVREELNAIQDGFVCEVTVVDGAVNMEKSLVLAEEDRVLNRVAAMGLSEIGLKRRLNKTGAIVIREPTNLVRRSNIGCVNYKDPKGKRPVEELDEDSDSSTNSGPCKRWRGRVISGPNLEGCSNWAVDGPINLDFYSGPKISNGPSFVNKVGLYRRTVKKALGWAKRKKLMRGKTNDRDLGELKRRSVSPPVSVEDGRPEDYSKHCYVEVHSGFGGDENAVEKSGSSTIDLHKVGEGTSREQIMGVVNQEGTRQRVTEELQLVAWDRAISILAKQLKSTPLDEDASSFGPELTIWDVQVEEREFHSQLAEEMRQYVWERCRDLNRGDSDDANKGVLEEVLPYQPPPSP</sequence>
<gene>
    <name evidence="1" type="ORF">Vadar_003762</name>
</gene>
<reference evidence="1 2" key="1">
    <citation type="journal article" date="2021" name="Hortic Res">
        <title>High-quality reference genome and annotation aids understanding of berry development for evergreen blueberry (Vaccinium darrowii).</title>
        <authorList>
            <person name="Yu J."/>
            <person name="Hulse-Kemp A.M."/>
            <person name="Babiker E."/>
            <person name="Staton M."/>
        </authorList>
    </citation>
    <scope>NUCLEOTIDE SEQUENCE [LARGE SCALE GENOMIC DNA]</scope>
    <source>
        <strain evidence="2">cv. NJ 8807/NJ 8810</strain>
        <tissue evidence="1">Young leaf</tissue>
    </source>
</reference>
<protein>
    <submittedName>
        <fullName evidence="1">Uncharacterized protein</fullName>
    </submittedName>
</protein>
<evidence type="ECO:0000313" key="1">
    <source>
        <dbReference type="EMBL" id="KAH7836633.1"/>
    </source>
</evidence>
<comment type="caution">
    <text evidence="1">The sequence shown here is derived from an EMBL/GenBank/DDBJ whole genome shotgun (WGS) entry which is preliminary data.</text>
</comment>
<name>A0ACB7X7T2_9ERIC</name>
<organism evidence="1 2">
    <name type="scientific">Vaccinium darrowii</name>
    <dbReference type="NCBI Taxonomy" id="229202"/>
    <lineage>
        <taxon>Eukaryota</taxon>
        <taxon>Viridiplantae</taxon>
        <taxon>Streptophyta</taxon>
        <taxon>Embryophyta</taxon>
        <taxon>Tracheophyta</taxon>
        <taxon>Spermatophyta</taxon>
        <taxon>Magnoliopsida</taxon>
        <taxon>eudicotyledons</taxon>
        <taxon>Gunneridae</taxon>
        <taxon>Pentapetalae</taxon>
        <taxon>asterids</taxon>
        <taxon>Ericales</taxon>
        <taxon>Ericaceae</taxon>
        <taxon>Vaccinioideae</taxon>
        <taxon>Vaccinieae</taxon>
        <taxon>Vaccinium</taxon>
    </lineage>
</organism>
<proteinExistence type="predicted"/>
<dbReference type="Proteomes" id="UP000828048">
    <property type="component" value="Chromosome 6"/>
</dbReference>
<accession>A0ACB7X7T2</accession>
<keyword evidence="2" id="KW-1185">Reference proteome</keyword>
<dbReference type="EMBL" id="CM037156">
    <property type="protein sequence ID" value="KAH7836633.1"/>
    <property type="molecule type" value="Genomic_DNA"/>
</dbReference>